<dbReference type="Proteomes" id="UP000267251">
    <property type="component" value="Unassembled WGS sequence"/>
</dbReference>
<dbReference type="PANTHER" id="PTHR46194">
    <property type="entry name" value="PEPTIDYL-TRNA HYDROLASE PTRHD1-RELATED"/>
    <property type="match status" value="1"/>
</dbReference>
<dbReference type="InterPro" id="IPR042237">
    <property type="entry name" value="PTRHD1"/>
</dbReference>
<proteinExistence type="predicted"/>
<keyword evidence="2 4" id="KW-0378">Hydrolase</keyword>
<gene>
    <name evidence="4" type="ORF">BJ684DRAFT_10220</name>
</gene>
<name>A0A4V1IY49_9FUNG</name>
<reference evidence="5" key="1">
    <citation type="journal article" date="2018" name="Nat. Microbiol.">
        <title>Leveraging single-cell genomics to expand the fungal tree of life.</title>
        <authorList>
            <person name="Ahrendt S.R."/>
            <person name="Quandt C.A."/>
            <person name="Ciobanu D."/>
            <person name="Clum A."/>
            <person name="Salamov A."/>
            <person name="Andreopoulos B."/>
            <person name="Cheng J.F."/>
            <person name="Woyke T."/>
            <person name="Pelin A."/>
            <person name="Henrissat B."/>
            <person name="Reynolds N.K."/>
            <person name="Benny G.L."/>
            <person name="Smith M.E."/>
            <person name="James T.Y."/>
            <person name="Grigoriev I.V."/>
        </authorList>
    </citation>
    <scope>NUCLEOTIDE SEQUENCE [LARGE SCALE GENOMIC DNA]</scope>
</reference>
<dbReference type="Pfam" id="PF01981">
    <property type="entry name" value="PTH2"/>
    <property type="match status" value="1"/>
</dbReference>
<dbReference type="InterPro" id="IPR002833">
    <property type="entry name" value="PTH2"/>
</dbReference>
<evidence type="ECO:0000313" key="5">
    <source>
        <dbReference type="Proteomes" id="UP000267251"/>
    </source>
</evidence>
<protein>
    <recommendedName>
        <fullName evidence="1">peptidyl-tRNA hydrolase</fullName>
        <ecNumber evidence="1">3.1.1.29</ecNumber>
    </recommendedName>
</protein>
<keyword evidence="5" id="KW-1185">Reference proteome</keyword>
<dbReference type="EMBL" id="KZ988051">
    <property type="protein sequence ID" value="RKP13319.1"/>
    <property type="molecule type" value="Genomic_DNA"/>
</dbReference>
<sequence length="129" mass="14572">MSAQVTAAAKSAERLTMFIILRKDLVEKEGWPIGAMMTQACHAATAALWTFRDQPQTIQYLQDIPNMTKVTLEVKSLTDLNYTAKALEDLHIPVYQWREQPEDLVTCLATSPILRSAAGKALKRVRLWK</sequence>
<evidence type="ECO:0000313" key="4">
    <source>
        <dbReference type="EMBL" id="RKP13319.1"/>
    </source>
</evidence>
<dbReference type="InterPro" id="IPR023476">
    <property type="entry name" value="Pep_tRNA_hydro_II_dom_sf"/>
</dbReference>
<evidence type="ECO:0000256" key="3">
    <source>
        <dbReference type="ARBA" id="ARBA00048707"/>
    </source>
</evidence>
<dbReference type="AlphaFoldDB" id="A0A4V1IY49"/>
<dbReference type="GO" id="GO:0004045">
    <property type="term" value="F:peptidyl-tRNA hydrolase activity"/>
    <property type="evidence" value="ECO:0007669"/>
    <property type="project" value="UniProtKB-EC"/>
</dbReference>
<dbReference type="SUPFAM" id="SSF102462">
    <property type="entry name" value="Peptidyl-tRNA hydrolase II"/>
    <property type="match status" value="1"/>
</dbReference>
<dbReference type="OrthoDB" id="201213at2759"/>
<evidence type="ECO:0000256" key="1">
    <source>
        <dbReference type="ARBA" id="ARBA00013260"/>
    </source>
</evidence>
<evidence type="ECO:0000256" key="2">
    <source>
        <dbReference type="ARBA" id="ARBA00022801"/>
    </source>
</evidence>
<accession>A0A4V1IY49</accession>
<dbReference type="EC" id="3.1.1.29" evidence="1"/>
<dbReference type="Gene3D" id="3.40.1490.10">
    <property type="entry name" value="Bit1"/>
    <property type="match status" value="1"/>
</dbReference>
<comment type="catalytic activity">
    <reaction evidence="3">
        <text>an N-acyl-L-alpha-aminoacyl-tRNA + H2O = an N-acyl-L-amino acid + a tRNA + H(+)</text>
        <dbReference type="Rhea" id="RHEA:54448"/>
        <dbReference type="Rhea" id="RHEA-COMP:10123"/>
        <dbReference type="Rhea" id="RHEA-COMP:13883"/>
        <dbReference type="ChEBI" id="CHEBI:15377"/>
        <dbReference type="ChEBI" id="CHEBI:15378"/>
        <dbReference type="ChEBI" id="CHEBI:59874"/>
        <dbReference type="ChEBI" id="CHEBI:78442"/>
        <dbReference type="ChEBI" id="CHEBI:138191"/>
        <dbReference type="EC" id="3.1.1.29"/>
    </reaction>
</comment>
<organism evidence="4 5">
    <name type="scientific">Piptocephalis cylindrospora</name>
    <dbReference type="NCBI Taxonomy" id="1907219"/>
    <lineage>
        <taxon>Eukaryota</taxon>
        <taxon>Fungi</taxon>
        <taxon>Fungi incertae sedis</taxon>
        <taxon>Zoopagomycota</taxon>
        <taxon>Zoopagomycotina</taxon>
        <taxon>Zoopagomycetes</taxon>
        <taxon>Zoopagales</taxon>
        <taxon>Piptocephalidaceae</taxon>
        <taxon>Piptocephalis</taxon>
    </lineage>
</organism>
<dbReference type="PANTHER" id="PTHR46194:SF1">
    <property type="entry name" value="PEPTIDYL-TRNA HYDROLASE PTRHD1-RELATED"/>
    <property type="match status" value="1"/>
</dbReference>